<keyword evidence="11" id="KW-1185">Reference proteome</keyword>
<keyword evidence="3" id="KW-0328">Glycosyltransferase</keyword>
<feature type="transmembrane region" description="Helical" evidence="8">
    <location>
        <begin position="6"/>
        <end position="23"/>
    </location>
</feature>
<evidence type="ECO:0000256" key="1">
    <source>
        <dbReference type="ARBA" id="ARBA00004651"/>
    </source>
</evidence>
<dbReference type="PANTHER" id="PTHR33908:SF11">
    <property type="entry name" value="MEMBRANE PROTEIN"/>
    <property type="match status" value="1"/>
</dbReference>
<dbReference type="InterPro" id="IPR050297">
    <property type="entry name" value="LipidA_mod_glycosyltrf_83"/>
</dbReference>
<comment type="subcellular location">
    <subcellularLocation>
        <location evidence="1">Cell membrane</location>
        <topology evidence="1">Multi-pass membrane protein</topology>
    </subcellularLocation>
</comment>
<dbReference type="GO" id="GO:0005886">
    <property type="term" value="C:plasma membrane"/>
    <property type="evidence" value="ECO:0007669"/>
    <property type="project" value="UniProtKB-SubCell"/>
</dbReference>
<keyword evidence="4" id="KW-0808">Transferase</keyword>
<keyword evidence="2" id="KW-1003">Cell membrane</keyword>
<dbReference type="Proteomes" id="UP000615026">
    <property type="component" value="Unassembled WGS sequence"/>
</dbReference>
<keyword evidence="7 8" id="KW-0472">Membrane</keyword>
<reference evidence="10" key="1">
    <citation type="submission" date="2020-10" db="EMBL/GenBank/DDBJ databases">
        <authorList>
            <person name="Castelo-Branco R."/>
            <person name="Eusebio N."/>
            <person name="Adriana R."/>
            <person name="Vieira A."/>
            <person name="Brugerolle De Fraissinette N."/>
            <person name="Rezende De Castro R."/>
            <person name="Schneider M.P."/>
            <person name="Vasconcelos V."/>
            <person name="Leao P.N."/>
        </authorList>
    </citation>
    <scope>NUCLEOTIDE SEQUENCE</scope>
    <source>
        <strain evidence="10">LEGE 11479</strain>
    </source>
</reference>
<evidence type="ECO:0000313" key="11">
    <source>
        <dbReference type="Proteomes" id="UP000615026"/>
    </source>
</evidence>
<dbReference type="PANTHER" id="PTHR33908">
    <property type="entry name" value="MANNOSYLTRANSFERASE YKCB-RELATED"/>
    <property type="match status" value="1"/>
</dbReference>
<dbReference type="Pfam" id="PF13231">
    <property type="entry name" value="PMT_2"/>
    <property type="match status" value="1"/>
</dbReference>
<evidence type="ECO:0000259" key="9">
    <source>
        <dbReference type="Pfam" id="PF13231"/>
    </source>
</evidence>
<feature type="transmembrane region" description="Helical" evidence="8">
    <location>
        <begin position="282"/>
        <end position="301"/>
    </location>
</feature>
<feature type="transmembrane region" description="Helical" evidence="8">
    <location>
        <begin position="313"/>
        <end position="334"/>
    </location>
</feature>
<feature type="transmembrane region" description="Helical" evidence="8">
    <location>
        <begin position="215"/>
        <end position="239"/>
    </location>
</feature>
<dbReference type="GO" id="GO:0016763">
    <property type="term" value="F:pentosyltransferase activity"/>
    <property type="evidence" value="ECO:0007669"/>
    <property type="project" value="TreeGrafter"/>
</dbReference>
<evidence type="ECO:0000256" key="3">
    <source>
        <dbReference type="ARBA" id="ARBA00022676"/>
    </source>
</evidence>
<dbReference type="EMBL" id="JADEXP010000044">
    <property type="protein sequence ID" value="MBE9066475.1"/>
    <property type="molecule type" value="Genomic_DNA"/>
</dbReference>
<gene>
    <name evidence="10" type="ORF">IQ260_07400</name>
</gene>
<feature type="transmembrane region" description="Helical" evidence="8">
    <location>
        <begin position="374"/>
        <end position="390"/>
    </location>
</feature>
<evidence type="ECO:0000313" key="10">
    <source>
        <dbReference type="EMBL" id="MBE9066475.1"/>
    </source>
</evidence>
<keyword evidence="6 8" id="KW-1133">Transmembrane helix</keyword>
<keyword evidence="5 8" id="KW-0812">Transmembrane</keyword>
<evidence type="ECO:0000256" key="2">
    <source>
        <dbReference type="ARBA" id="ARBA00022475"/>
    </source>
</evidence>
<evidence type="ECO:0000256" key="7">
    <source>
        <dbReference type="ARBA" id="ARBA00023136"/>
    </source>
</evidence>
<sequence length="527" mass="60537">MKTKNAFLESYSLILILALAAVLRLHNINQPFIDAFSWPQANTAMIADNFFRVEWNPFHPQVSWGGYEPNYQAREFPTVSYIAGTLYFLMGEHEWIGRSVSIVFSLWGIFSLYQLVSHIRDKKTALVSAAILAIMPGGIFIDRSFLSDPAMVALVTTSFWMLLLYLRTGRERYLFFAGITGAWGFITKCIGLLVIIPMLYAIACYTRNSAGKKRYNLAALATFILFTIEAVIFNLLWAYHINPSHTEQPLIGVENLVWEDGIGAWMSQNYFLPTLWQIMYEWLWTAPILLLAFIGFILPGLKQKIERKPGCNYVTPLPWLFHTWLLAFGIFYLLSAKEIIYYPWSLAILNPAVAALVGHGIVQLISFLTSNKQPILSASMAIFFLFFVGVNSHTSTDHLYQAYAQESYELGLELRKITRPDEMIVTLANTIDDPIALYYSQRKGWVFSHSTETKGRAWNHLPEDDNEAIFMLENLRRKGADWLGIVDERKKDFWVDHPELVEHINRTCHFQDKTPKWVLYKVPHTVS</sequence>
<feature type="transmembrane region" description="Helical" evidence="8">
    <location>
        <begin position="340"/>
        <end position="362"/>
    </location>
</feature>
<proteinExistence type="predicted"/>
<evidence type="ECO:0000256" key="8">
    <source>
        <dbReference type="SAM" id="Phobius"/>
    </source>
</evidence>
<name>A0A928ZQQ1_LEPEC</name>
<evidence type="ECO:0000256" key="4">
    <source>
        <dbReference type="ARBA" id="ARBA00022679"/>
    </source>
</evidence>
<protein>
    <submittedName>
        <fullName evidence="10">Glycosyltransferase family 39 protein</fullName>
    </submittedName>
</protein>
<feature type="transmembrane region" description="Helical" evidence="8">
    <location>
        <begin position="173"/>
        <end position="203"/>
    </location>
</feature>
<evidence type="ECO:0000256" key="5">
    <source>
        <dbReference type="ARBA" id="ARBA00022692"/>
    </source>
</evidence>
<feature type="domain" description="Glycosyltransferase RgtA/B/C/D-like" evidence="9">
    <location>
        <begin position="77"/>
        <end position="226"/>
    </location>
</feature>
<comment type="caution">
    <text evidence="10">The sequence shown here is derived from an EMBL/GenBank/DDBJ whole genome shotgun (WGS) entry which is preliminary data.</text>
</comment>
<accession>A0A928ZQQ1</accession>
<evidence type="ECO:0000256" key="6">
    <source>
        <dbReference type="ARBA" id="ARBA00022989"/>
    </source>
</evidence>
<feature type="transmembrane region" description="Helical" evidence="8">
    <location>
        <begin position="125"/>
        <end position="142"/>
    </location>
</feature>
<feature type="transmembrane region" description="Helical" evidence="8">
    <location>
        <begin position="95"/>
        <end position="113"/>
    </location>
</feature>
<organism evidence="10 11">
    <name type="scientific">Leptolyngbya cf. ectocarpi LEGE 11479</name>
    <dbReference type="NCBI Taxonomy" id="1828722"/>
    <lineage>
        <taxon>Bacteria</taxon>
        <taxon>Bacillati</taxon>
        <taxon>Cyanobacteriota</taxon>
        <taxon>Cyanophyceae</taxon>
        <taxon>Leptolyngbyales</taxon>
        <taxon>Leptolyngbyaceae</taxon>
        <taxon>Leptolyngbya group</taxon>
        <taxon>Leptolyngbya</taxon>
    </lineage>
</organism>
<dbReference type="AlphaFoldDB" id="A0A928ZQQ1"/>
<dbReference type="InterPro" id="IPR038731">
    <property type="entry name" value="RgtA/B/C-like"/>
</dbReference>
<dbReference type="GO" id="GO:0009103">
    <property type="term" value="P:lipopolysaccharide biosynthetic process"/>
    <property type="evidence" value="ECO:0007669"/>
    <property type="project" value="UniProtKB-ARBA"/>
</dbReference>